<reference evidence="13 14" key="1">
    <citation type="submission" date="2020-05" db="EMBL/GenBank/DDBJ databases">
        <title>Comparative genomic analysis of denitrifying bacteria from Halomonas genus.</title>
        <authorList>
            <person name="Wang L."/>
            <person name="Shao Z."/>
        </authorList>
    </citation>
    <scope>NUCLEOTIDE SEQUENCE [LARGE SCALE GENOMIC DNA]</scope>
    <source>
        <strain evidence="13 14">A4</strain>
    </source>
</reference>
<keyword evidence="6 10" id="KW-0067">ATP-binding</keyword>
<dbReference type="PROSITE" id="PS00154">
    <property type="entry name" value="ATPASE_E1_E2"/>
    <property type="match status" value="1"/>
</dbReference>
<keyword evidence="10" id="KW-1003">Cell membrane</keyword>
<dbReference type="PRINTS" id="PR00120">
    <property type="entry name" value="HATPASE"/>
</dbReference>
<dbReference type="RefSeq" id="WP_238977296.1">
    <property type="nucleotide sequence ID" value="NZ_JABFUC010000007.1"/>
</dbReference>
<evidence type="ECO:0000313" key="13">
    <source>
        <dbReference type="EMBL" id="MCG6658145.1"/>
    </source>
</evidence>
<keyword evidence="3 10" id="KW-0812">Transmembrane</keyword>
<dbReference type="InterPro" id="IPR018303">
    <property type="entry name" value="ATPase_P-typ_P_site"/>
</dbReference>
<dbReference type="PRINTS" id="PR00119">
    <property type="entry name" value="CATATPASE"/>
</dbReference>
<evidence type="ECO:0000256" key="2">
    <source>
        <dbReference type="ARBA" id="ARBA00006024"/>
    </source>
</evidence>
<feature type="region of interest" description="Disordered" evidence="11">
    <location>
        <begin position="1"/>
        <end position="20"/>
    </location>
</feature>
<keyword evidence="5 10" id="KW-0547">Nucleotide-binding</keyword>
<evidence type="ECO:0000256" key="10">
    <source>
        <dbReference type="RuleBase" id="RU362081"/>
    </source>
</evidence>
<name>A0ABS9P8P0_9GAMM</name>
<dbReference type="PROSITE" id="PS01229">
    <property type="entry name" value="COF_2"/>
    <property type="match status" value="1"/>
</dbReference>
<evidence type="ECO:0000259" key="12">
    <source>
        <dbReference type="PROSITE" id="PS50846"/>
    </source>
</evidence>
<dbReference type="Gene3D" id="3.40.1110.10">
    <property type="entry name" value="Calcium-transporting ATPase, cytoplasmic domain N"/>
    <property type="match status" value="1"/>
</dbReference>
<feature type="transmembrane region" description="Helical" evidence="10">
    <location>
        <begin position="135"/>
        <end position="155"/>
    </location>
</feature>
<evidence type="ECO:0000313" key="14">
    <source>
        <dbReference type="Proteomes" id="UP000814385"/>
    </source>
</evidence>
<organism evidence="13 14">
    <name type="scientific">Billgrantia campisalis</name>
    <dbReference type="NCBI Taxonomy" id="74661"/>
    <lineage>
        <taxon>Bacteria</taxon>
        <taxon>Pseudomonadati</taxon>
        <taxon>Pseudomonadota</taxon>
        <taxon>Gammaproteobacteria</taxon>
        <taxon>Oceanospirillales</taxon>
        <taxon>Halomonadaceae</taxon>
        <taxon>Billgrantia</taxon>
    </lineage>
</organism>
<evidence type="ECO:0000256" key="11">
    <source>
        <dbReference type="SAM" id="MobiDB-lite"/>
    </source>
</evidence>
<dbReference type="InterPro" id="IPR027256">
    <property type="entry name" value="P-typ_ATPase_IB"/>
</dbReference>
<evidence type="ECO:0000256" key="4">
    <source>
        <dbReference type="ARBA" id="ARBA00022723"/>
    </source>
</evidence>
<keyword evidence="8 10" id="KW-1133">Transmembrane helix</keyword>
<comment type="similarity">
    <text evidence="2 10">Belongs to the cation transport ATPase (P-type) (TC 3.A.3) family. Type IB subfamily.</text>
</comment>
<feature type="transmembrane region" description="Helical" evidence="10">
    <location>
        <begin position="252"/>
        <end position="276"/>
    </location>
</feature>
<dbReference type="Gene3D" id="2.70.150.10">
    <property type="entry name" value="Calcium-transporting ATPase, cytoplasmic transduction domain A"/>
    <property type="match status" value="1"/>
</dbReference>
<dbReference type="Pfam" id="PF00403">
    <property type="entry name" value="HMA"/>
    <property type="match status" value="1"/>
</dbReference>
<gene>
    <name evidence="13" type="ORF">HOP52_10300</name>
</gene>
<dbReference type="InterPro" id="IPR036412">
    <property type="entry name" value="HAD-like_sf"/>
</dbReference>
<dbReference type="InterPro" id="IPR023299">
    <property type="entry name" value="ATPase_P-typ_cyto_dom_N"/>
</dbReference>
<dbReference type="PANTHER" id="PTHR43520:SF8">
    <property type="entry name" value="P-TYPE CU(+) TRANSPORTER"/>
    <property type="match status" value="1"/>
</dbReference>
<dbReference type="Gene3D" id="3.30.70.100">
    <property type="match status" value="1"/>
</dbReference>
<feature type="transmembrane region" description="Helical" evidence="10">
    <location>
        <begin position="192"/>
        <end position="214"/>
    </location>
</feature>
<evidence type="ECO:0000256" key="3">
    <source>
        <dbReference type="ARBA" id="ARBA00022692"/>
    </source>
</evidence>
<accession>A0ABS9P8P0</accession>
<comment type="subcellular location">
    <subcellularLocation>
        <location evidence="10">Cell membrane</location>
    </subcellularLocation>
    <subcellularLocation>
        <location evidence="1">Endomembrane system</location>
        <topology evidence="1">Multi-pass membrane protein</topology>
    </subcellularLocation>
</comment>
<feature type="transmembrane region" description="Helical" evidence="10">
    <location>
        <begin position="226"/>
        <end position="246"/>
    </location>
</feature>
<dbReference type="NCBIfam" id="TIGR01525">
    <property type="entry name" value="ATPase-IB_hvy"/>
    <property type="match status" value="1"/>
</dbReference>
<dbReference type="CDD" id="cd00371">
    <property type="entry name" value="HMA"/>
    <property type="match status" value="1"/>
</dbReference>
<evidence type="ECO:0000256" key="7">
    <source>
        <dbReference type="ARBA" id="ARBA00022967"/>
    </source>
</evidence>
<dbReference type="NCBIfam" id="TIGR01494">
    <property type="entry name" value="ATPase_P-type"/>
    <property type="match status" value="1"/>
</dbReference>
<dbReference type="SFLD" id="SFLDF00027">
    <property type="entry name" value="p-type_atpase"/>
    <property type="match status" value="1"/>
</dbReference>
<feature type="domain" description="HMA" evidence="12">
    <location>
        <begin position="26"/>
        <end position="92"/>
    </location>
</feature>
<dbReference type="InterPro" id="IPR059000">
    <property type="entry name" value="ATPase_P-type_domA"/>
</dbReference>
<dbReference type="SUPFAM" id="SSF55008">
    <property type="entry name" value="HMA, heavy metal-associated domain"/>
    <property type="match status" value="1"/>
</dbReference>
<dbReference type="PANTHER" id="PTHR43520">
    <property type="entry name" value="ATP7, ISOFORM B"/>
    <property type="match status" value="1"/>
</dbReference>
<keyword evidence="9 10" id="KW-0472">Membrane</keyword>
<dbReference type="InterPro" id="IPR006121">
    <property type="entry name" value="HMA_dom"/>
</dbReference>
<evidence type="ECO:0000256" key="1">
    <source>
        <dbReference type="ARBA" id="ARBA00004127"/>
    </source>
</evidence>
<dbReference type="Gene3D" id="3.40.50.1000">
    <property type="entry name" value="HAD superfamily/HAD-like"/>
    <property type="match status" value="1"/>
</dbReference>
<dbReference type="SFLD" id="SFLDG00002">
    <property type="entry name" value="C1.7:_P-type_atpase_like"/>
    <property type="match status" value="1"/>
</dbReference>
<feature type="transmembrane region" description="Helical" evidence="10">
    <location>
        <begin position="414"/>
        <end position="435"/>
    </location>
</feature>
<keyword evidence="14" id="KW-1185">Reference proteome</keyword>
<dbReference type="Proteomes" id="UP000814385">
    <property type="component" value="Unassembled WGS sequence"/>
</dbReference>
<dbReference type="SUPFAM" id="SSF56784">
    <property type="entry name" value="HAD-like"/>
    <property type="match status" value="1"/>
</dbReference>
<evidence type="ECO:0000256" key="9">
    <source>
        <dbReference type="ARBA" id="ARBA00023136"/>
    </source>
</evidence>
<keyword evidence="4 10" id="KW-0479">Metal-binding</keyword>
<dbReference type="EMBL" id="JABFUC010000007">
    <property type="protein sequence ID" value="MCG6658145.1"/>
    <property type="molecule type" value="Genomic_DNA"/>
</dbReference>
<dbReference type="NCBIfam" id="TIGR01511">
    <property type="entry name" value="ATPase-IB1_Cu"/>
    <property type="match status" value="1"/>
</dbReference>
<dbReference type="InterPro" id="IPR044492">
    <property type="entry name" value="P_typ_ATPase_HD_dom"/>
</dbReference>
<comment type="caution">
    <text evidence="13">The sequence shown here is derived from an EMBL/GenBank/DDBJ whole genome shotgun (WGS) entry which is preliminary data.</text>
</comment>
<evidence type="ECO:0000256" key="6">
    <source>
        <dbReference type="ARBA" id="ARBA00022840"/>
    </source>
</evidence>
<dbReference type="InterPro" id="IPR001757">
    <property type="entry name" value="P_typ_ATPase"/>
</dbReference>
<dbReference type="InterPro" id="IPR036163">
    <property type="entry name" value="HMA_dom_sf"/>
</dbReference>
<protein>
    <submittedName>
        <fullName evidence="13">Cation-translocating P-type ATPase</fullName>
    </submittedName>
</protein>
<feature type="transmembrane region" description="Helical" evidence="10">
    <location>
        <begin position="441"/>
        <end position="461"/>
    </location>
</feature>
<proteinExistence type="inferred from homology"/>
<feature type="transmembrane region" description="Helical" evidence="10">
    <location>
        <begin position="112"/>
        <end position="129"/>
    </location>
</feature>
<feature type="transmembrane region" description="Helical" evidence="10">
    <location>
        <begin position="748"/>
        <end position="766"/>
    </location>
</feature>
<keyword evidence="7" id="KW-1278">Translocase</keyword>
<dbReference type="PROSITE" id="PS50846">
    <property type="entry name" value="HMA_2"/>
    <property type="match status" value="1"/>
</dbReference>
<sequence length="817" mass="86001">MNTAATTTEEGLQPWSLESTGETDIQRVRAHIGGLHCSLCTGTIERALGQKPGVRRVAVSLTHEQALVEYDARETSAEALMATLQAIGYTLSDPRKVKPYANQERELARERNRFLVALAASLAAVGLIVDPTSPWTLGLSTLVYVSLVIFGYAVLRGQGTRAALGGSALLALGGLSLFALRTGGVLAGHEAALVAVLAVAMVFGIARQMLVMAYQALRRGILNQHVLVEIGAFGGLVGGGIGLVLRPDGYPTAAFFAVSVMVLTYHLFSEWLSLIVKTRSSQSVRRLLDLQPETAHVIEEGGERDLPVEQVETGMRVRIRPGERIPVDGEIVDGASAVDQSLVTGEPLPIEKTPGDTVVGGAINGSGTLVVRVTAIGEASFLQQVARSLEDARALKPGLLHLVDRVLRVYTPTVLIVATLAFVFWMSAPLLWGAGSDLERAVFAALTVLVMGYPCAVGISAPLSIVRGAGEAADQGVLMRTGESFQALRRVTTVVFDKTGTLTEGRPAVRDVISVDGDEGTLLSLAAAVESASEHPLGRAVVEAALSRDLAIPDVAEFQAHAGRGVTARVDGEPVQVGSPAFLVEQGIDLAPVSDGIETAERQGQTVIVVARGERLLGAVALGDGLRADAAETVQRLHALGIDTALMTGDNARTARHIAELVGIETVHAGVLPEQKADLLRKMQHGGRVAMVGDGINDAPALMQADVGIAMGSGTDIAIDAADIIILNAQVSSVVTAWEISRWGYRKMLQNVSLAFLFNGIGIPLASTGLIYPVWAMVAMAASVTTIFVNSLWQRPTLLFDAVASVRSNARGEPTAP</sequence>
<dbReference type="SUPFAM" id="SSF81653">
    <property type="entry name" value="Calcium ATPase, transduction domain A"/>
    <property type="match status" value="1"/>
</dbReference>
<dbReference type="Pfam" id="PF00122">
    <property type="entry name" value="E1-E2_ATPase"/>
    <property type="match status" value="1"/>
</dbReference>
<dbReference type="InterPro" id="IPR008250">
    <property type="entry name" value="ATPase_P-typ_transduc_dom_A_sf"/>
</dbReference>
<evidence type="ECO:0000256" key="5">
    <source>
        <dbReference type="ARBA" id="ARBA00022741"/>
    </source>
</evidence>
<evidence type="ECO:0000256" key="8">
    <source>
        <dbReference type="ARBA" id="ARBA00022989"/>
    </source>
</evidence>
<dbReference type="InterPro" id="IPR023214">
    <property type="entry name" value="HAD_sf"/>
</dbReference>
<feature type="transmembrane region" description="Helical" evidence="10">
    <location>
        <begin position="162"/>
        <end position="180"/>
    </location>
</feature>
<dbReference type="SFLD" id="SFLDS00003">
    <property type="entry name" value="Haloacid_Dehalogenase"/>
    <property type="match status" value="1"/>
</dbReference>
<dbReference type="Pfam" id="PF00702">
    <property type="entry name" value="Hydrolase"/>
    <property type="match status" value="1"/>
</dbReference>